<dbReference type="Gene3D" id="3.40.50.1440">
    <property type="entry name" value="Tubulin/FtsZ, GTPase domain"/>
    <property type="match status" value="2"/>
</dbReference>
<dbReference type="InterPro" id="IPR036525">
    <property type="entry name" value="Tubulin/FtsZ_GTPase_sf"/>
</dbReference>
<evidence type="ECO:0000313" key="5">
    <source>
        <dbReference type="EMBL" id="CAG5865249.1"/>
    </source>
</evidence>
<protein>
    <submittedName>
        <fullName evidence="5">(Atlantic silverside) hypothetical protein</fullName>
    </submittedName>
</protein>
<reference evidence="5" key="1">
    <citation type="submission" date="2021-05" db="EMBL/GenBank/DDBJ databases">
        <authorList>
            <person name="Tigano A."/>
        </authorList>
    </citation>
    <scope>NUCLEOTIDE SEQUENCE</scope>
</reference>
<dbReference type="OrthoDB" id="271881at2759"/>
<comment type="caution">
    <text evidence="5">The sequence shown here is derived from an EMBL/GenBank/DDBJ whole genome shotgun (WGS) entry which is preliminary data.</text>
</comment>
<feature type="compositionally biased region" description="Pro residues" evidence="3">
    <location>
        <begin position="375"/>
        <end position="394"/>
    </location>
</feature>
<keyword evidence="6" id="KW-1185">Reference proteome</keyword>
<evidence type="ECO:0000313" key="6">
    <source>
        <dbReference type="Proteomes" id="UP000677803"/>
    </source>
</evidence>
<dbReference type="AlphaFoldDB" id="A0A8S4A9P9"/>
<dbReference type="PANTHER" id="PTHR13391:SF0">
    <property type="entry name" value="PROTEIN MISATO HOMOLOG 1"/>
    <property type="match status" value="1"/>
</dbReference>
<dbReference type="SUPFAM" id="SSF52490">
    <property type="entry name" value="Tubulin nucleotide-binding domain-like"/>
    <property type="match status" value="2"/>
</dbReference>
<evidence type="ECO:0000256" key="1">
    <source>
        <dbReference type="ARBA" id="ARBA00004496"/>
    </source>
</evidence>
<dbReference type="Proteomes" id="UP000677803">
    <property type="component" value="Unassembled WGS sequence"/>
</dbReference>
<dbReference type="GO" id="GO:0007005">
    <property type="term" value="P:mitochondrion organization"/>
    <property type="evidence" value="ECO:0007669"/>
    <property type="project" value="InterPro"/>
</dbReference>
<keyword evidence="2" id="KW-0963">Cytoplasm</keyword>
<dbReference type="Pfam" id="PF10644">
    <property type="entry name" value="Misat_Tub_SegII"/>
    <property type="match status" value="1"/>
</dbReference>
<feature type="region of interest" description="Disordered" evidence="3">
    <location>
        <begin position="372"/>
        <end position="448"/>
    </location>
</feature>
<feature type="compositionally biased region" description="Polar residues" evidence="3">
    <location>
        <begin position="395"/>
        <end position="421"/>
    </location>
</feature>
<dbReference type="InterPro" id="IPR049942">
    <property type="entry name" value="DML1/Misato"/>
</dbReference>
<organism evidence="5 6">
    <name type="scientific">Menidia menidia</name>
    <name type="common">Atlantic silverside</name>
    <dbReference type="NCBI Taxonomy" id="238744"/>
    <lineage>
        <taxon>Eukaryota</taxon>
        <taxon>Metazoa</taxon>
        <taxon>Chordata</taxon>
        <taxon>Craniata</taxon>
        <taxon>Vertebrata</taxon>
        <taxon>Euteleostomi</taxon>
        <taxon>Actinopterygii</taxon>
        <taxon>Neopterygii</taxon>
        <taxon>Teleostei</taxon>
        <taxon>Neoteleostei</taxon>
        <taxon>Acanthomorphata</taxon>
        <taxon>Ovalentaria</taxon>
        <taxon>Atherinomorphae</taxon>
        <taxon>Atheriniformes</taxon>
        <taxon>Atherinopsidae</taxon>
        <taxon>Menidiinae</taxon>
        <taxon>Menidia</taxon>
    </lineage>
</organism>
<evidence type="ECO:0000256" key="2">
    <source>
        <dbReference type="ARBA" id="ARBA00022490"/>
    </source>
</evidence>
<feature type="domain" description="Misato Segment II tubulin-like" evidence="4">
    <location>
        <begin position="11"/>
        <end position="94"/>
    </location>
</feature>
<dbReference type="EMBL" id="CAJRST010000847">
    <property type="protein sequence ID" value="CAG5865249.1"/>
    <property type="molecule type" value="Genomic_DNA"/>
</dbReference>
<comment type="subcellular location">
    <subcellularLocation>
        <location evidence="1">Cytoplasm</location>
    </subcellularLocation>
</comment>
<dbReference type="GO" id="GO:0005739">
    <property type="term" value="C:mitochondrion"/>
    <property type="evidence" value="ECO:0007669"/>
    <property type="project" value="TreeGrafter"/>
</dbReference>
<name>A0A8S4A9P9_9TELE</name>
<feature type="compositionally biased region" description="Pro residues" evidence="3">
    <location>
        <begin position="431"/>
        <end position="446"/>
    </location>
</feature>
<dbReference type="InterPro" id="IPR019605">
    <property type="entry name" value="Misato_II_tubulin-like"/>
</dbReference>
<evidence type="ECO:0000256" key="3">
    <source>
        <dbReference type="SAM" id="MobiDB-lite"/>
    </source>
</evidence>
<sequence length="570" mass="62725">MKAATMSSVCREIITLQLGHYSNFVGTHWWNLQDASLSYDPDSPPAEIQSDAVFREGQTPAGHVTYTPRLIAMDLKGSLRTLRQEGSLYGHGQGGAPTWTLETSRTLVWSRDQHDFGDLHDSGLVQRPVGLWSGSETCRTPETSRNPVWFRALQGSRDHQDSRDLLDFGDPQDSGLVRRPAGLRSGPDPCRTLETSRTLVWSRALQDSDLLQRPVGLWSGRSDPVRFRSGSLMMHQESPPEKNLFLEDLDLLDVSTQWNRVKLGRTGSHHLLLSVQNGEILPEPALPDPARNPSPKRFCSDPLDPDLVDPVGARLARVQKGYRLESSVRVWEADRLEAFGQGEAVLQGALLEELEDRLHFFVEECDYLQVGLPGPNHPVPPDPVGPKRPGPNPPSKFQTRSDLIPIQSNPVRPDQIQSNPTWLYPKVQNPPNLPDPTQPDPTWPDPARPDPGFQVLVDLSDGFSGLGSRLTELLQDSYGGRGLLTWGLAPAGRPPANPLMAAYGLLNGALGALHMSGHSTMFCPLTLGGGLGRVGSRWAGSGRTGPDFPLLRYDVSILLLCHPSRTPQEI</sequence>
<evidence type="ECO:0000259" key="4">
    <source>
        <dbReference type="Pfam" id="PF10644"/>
    </source>
</evidence>
<gene>
    <name evidence="5" type="ORF">MMEN_LOCUS1893</name>
</gene>
<proteinExistence type="predicted"/>
<accession>A0A8S4A9P9</accession>
<dbReference type="PANTHER" id="PTHR13391">
    <property type="entry name" value="MITOCHONDRIAL DISTRIBUTION REGULATOR MISATO"/>
    <property type="match status" value="1"/>
</dbReference>